<gene>
    <name evidence="3" type="ORF">Naga_100651g3</name>
</gene>
<name>W7T8Z0_9STRA</name>
<dbReference type="AlphaFoldDB" id="W7T8Z0"/>
<evidence type="ECO:0000313" key="3">
    <source>
        <dbReference type="EMBL" id="EWM23470.1"/>
    </source>
</evidence>
<reference evidence="3 4" key="1">
    <citation type="journal article" date="2014" name="Mol. Plant">
        <title>Chromosome Scale Genome Assembly and Transcriptome Profiling of Nannochloropsis gaditana in Nitrogen Depletion.</title>
        <authorList>
            <person name="Corteggiani Carpinelli E."/>
            <person name="Telatin A."/>
            <person name="Vitulo N."/>
            <person name="Forcato C."/>
            <person name="D'Angelo M."/>
            <person name="Schiavon R."/>
            <person name="Vezzi A."/>
            <person name="Giacometti G.M."/>
            <person name="Morosinotto T."/>
            <person name="Valle G."/>
        </authorList>
    </citation>
    <scope>NUCLEOTIDE SEQUENCE [LARGE SCALE GENOMIC DNA]</scope>
    <source>
        <strain evidence="3 4">B-31</strain>
    </source>
</reference>
<proteinExistence type="predicted"/>
<keyword evidence="2" id="KW-0812">Transmembrane</keyword>
<dbReference type="Proteomes" id="UP000019335">
    <property type="component" value="Chromosome 17"/>
</dbReference>
<feature type="region of interest" description="Disordered" evidence="1">
    <location>
        <begin position="1"/>
        <end position="39"/>
    </location>
</feature>
<dbReference type="EMBL" id="AZIL01001635">
    <property type="protein sequence ID" value="EWM23470.1"/>
    <property type="molecule type" value="Genomic_DNA"/>
</dbReference>
<evidence type="ECO:0000256" key="2">
    <source>
        <dbReference type="SAM" id="Phobius"/>
    </source>
</evidence>
<organism evidence="3 4">
    <name type="scientific">Nannochloropsis gaditana</name>
    <dbReference type="NCBI Taxonomy" id="72520"/>
    <lineage>
        <taxon>Eukaryota</taxon>
        <taxon>Sar</taxon>
        <taxon>Stramenopiles</taxon>
        <taxon>Ochrophyta</taxon>
        <taxon>Eustigmatophyceae</taxon>
        <taxon>Eustigmatales</taxon>
        <taxon>Monodopsidaceae</taxon>
        <taxon>Nannochloropsis</taxon>
    </lineage>
</organism>
<sequence>MACSPPQHADVKAASTTKSSSSYPSQSTASCPPSSRRSSLPTMTQLLAGLDMFLHLCAPPGKYRIIRILGFYYITARIFTTFIVALLFAQPRLASIARLFFLSLYHSSVQLDSLCPPSSLDWRQLCWEEAAFPKIA</sequence>
<accession>W7T8Z0</accession>
<evidence type="ECO:0000313" key="4">
    <source>
        <dbReference type="Proteomes" id="UP000019335"/>
    </source>
</evidence>
<comment type="caution">
    <text evidence="3">The sequence shown here is derived from an EMBL/GenBank/DDBJ whole genome shotgun (WGS) entry which is preliminary data.</text>
</comment>
<feature type="compositionally biased region" description="Low complexity" evidence="1">
    <location>
        <begin position="13"/>
        <end position="39"/>
    </location>
</feature>
<keyword evidence="4" id="KW-1185">Reference proteome</keyword>
<feature type="transmembrane region" description="Helical" evidence="2">
    <location>
        <begin position="70"/>
        <end position="89"/>
    </location>
</feature>
<keyword evidence="2" id="KW-1133">Transmembrane helix</keyword>
<protein>
    <submittedName>
        <fullName evidence="3">Uncharacterized protein</fullName>
    </submittedName>
</protein>
<keyword evidence="2" id="KW-0472">Membrane</keyword>
<evidence type="ECO:0000256" key="1">
    <source>
        <dbReference type="SAM" id="MobiDB-lite"/>
    </source>
</evidence>